<keyword evidence="1" id="KW-1015">Disulfide bond</keyword>
<dbReference type="InterPro" id="IPR000436">
    <property type="entry name" value="Sushi_SCR_CCP_dom"/>
</dbReference>
<dbReference type="InterPro" id="IPR035976">
    <property type="entry name" value="Sushi/SCR/CCP_sf"/>
</dbReference>
<dbReference type="AlphaFoldDB" id="A0A9Q1H5I2"/>
<protein>
    <recommendedName>
        <fullName evidence="9">WSC domain-containing protein</fullName>
    </recommendedName>
</protein>
<dbReference type="Proteomes" id="UP001152320">
    <property type="component" value="Chromosome 11"/>
</dbReference>
<keyword evidence="2" id="KW-0768">Sushi</keyword>
<dbReference type="CDD" id="cd00033">
    <property type="entry name" value="CCP"/>
    <property type="match status" value="1"/>
</dbReference>
<organism evidence="7 8">
    <name type="scientific">Holothuria leucospilota</name>
    <name type="common">Black long sea cucumber</name>
    <name type="synonym">Mertensiothuria leucospilota</name>
    <dbReference type="NCBI Taxonomy" id="206669"/>
    <lineage>
        <taxon>Eukaryota</taxon>
        <taxon>Metazoa</taxon>
        <taxon>Echinodermata</taxon>
        <taxon>Eleutherozoa</taxon>
        <taxon>Echinozoa</taxon>
        <taxon>Holothuroidea</taxon>
        <taxon>Aspidochirotacea</taxon>
        <taxon>Aspidochirotida</taxon>
        <taxon>Holothuriidae</taxon>
        <taxon>Holothuria</taxon>
    </lineage>
</organism>
<feature type="transmembrane region" description="Helical" evidence="3">
    <location>
        <begin position="196"/>
        <end position="217"/>
    </location>
</feature>
<evidence type="ECO:0000256" key="2">
    <source>
        <dbReference type="PROSITE-ProRule" id="PRU00302"/>
    </source>
</evidence>
<dbReference type="InterPro" id="IPR002889">
    <property type="entry name" value="WSC_carb-bd"/>
</dbReference>
<dbReference type="SMART" id="SM00032">
    <property type="entry name" value="CCP"/>
    <property type="match status" value="1"/>
</dbReference>
<evidence type="ECO:0008006" key="9">
    <source>
        <dbReference type="Google" id="ProtNLM"/>
    </source>
</evidence>
<dbReference type="PROSITE" id="PS51212">
    <property type="entry name" value="WSC"/>
    <property type="match status" value="1"/>
</dbReference>
<keyword evidence="3" id="KW-0472">Membrane</keyword>
<keyword evidence="3" id="KW-1133">Transmembrane helix</keyword>
<keyword evidence="3" id="KW-0812">Transmembrane</keyword>
<keyword evidence="4" id="KW-0732">Signal</keyword>
<dbReference type="PROSITE" id="PS50923">
    <property type="entry name" value="SUSHI"/>
    <property type="match status" value="1"/>
</dbReference>
<keyword evidence="8" id="KW-1185">Reference proteome</keyword>
<feature type="domain" description="Sushi" evidence="5">
    <location>
        <begin position="110"/>
        <end position="165"/>
    </location>
</feature>
<reference evidence="7" key="1">
    <citation type="submission" date="2021-10" db="EMBL/GenBank/DDBJ databases">
        <title>Tropical sea cucumber genome reveals ecological adaptation and Cuvierian tubules defense mechanism.</title>
        <authorList>
            <person name="Chen T."/>
        </authorList>
    </citation>
    <scope>NUCLEOTIDE SEQUENCE</scope>
    <source>
        <strain evidence="7">Nanhai2018</strain>
        <tissue evidence="7">Muscle</tissue>
    </source>
</reference>
<dbReference type="Pfam" id="PF01822">
    <property type="entry name" value="WSC"/>
    <property type="match status" value="1"/>
</dbReference>
<dbReference type="SUPFAM" id="SSF57535">
    <property type="entry name" value="Complement control module/SCR domain"/>
    <property type="match status" value="1"/>
</dbReference>
<evidence type="ECO:0000259" key="6">
    <source>
        <dbReference type="PROSITE" id="PS51212"/>
    </source>
</evidence>
<evidence type="ECO:0000259" key="5">
    <source>
        <dbReference type="PROSITE" id="PS50923"/>
    </source>
</evidence>
<dbReference type="EMBL" id="JAIZAY010000011">
    <property type="protein sequence ID" value="KAJ8033121.1"/>
    <property type="molecule type" value="Genomic_DNA"/>
</dbReference>
<dbReference type="SMART" id="SM00321">
    <property type="entry name" value="WSC"/>
    <property type="match status" value="1"/>
</dbReference>
<evidence type="ECO:0000256" key="3">
    <source>
        <dbReference type="SAM" id="Phobius"/>
    </source>
</evidence>
<accession>A0A9Q1H5I2</accession>
<proteinExistence type="predicted"/>
<evidence type="ECO:0000256" key="4">
    <source>
        <dbReference type="SAM" id="SignalP"/>
    </source>
</evidence>
<comment type="caution">
    <text evidence="7">The sequence shown here is derived from an EMBL/GenBank/DDBJ whole genome shotgun (WGS) entry which is preliminary data.</text>
</comment>
<gene>
    <name evidence="7" type="ORF">HOLleu_23263</name>
</gene>
<evidence type="ECO:0000313" key="8">
    <source>
        <dbReference type="Proteomes" id="UP001152320"/>
    </source>
</evidence>
<name>A0A9Q1H5I2_HOLLE</name>
<feature type="domain" description="WSC" evidence="6">
    <location>
        <begin position="22"/>
        <end position="110"/>
    </location>
</feature>
<feature type="chain" id="PRO_5040161673" description="WSC domain-containing protein" evidence="4">
    <location>
        <begin position="18"/>
        <end position="284"/>
    </location>
</feature>
<sequence length="284" mass="32659">MILIFFISLWSTKLVIFNDALEYHHVGCFPDWSISHDQHYYLDRLLTPQRCMTKCSRKSFFYFLLKDGFRCGCVQDISHLTDWDNCSTPCKGDKGVSCGGISSIDAYVVKYCPFLQPPANGHLLQKYVTALFWCSDGYHLEGPDVLHCNASTYSWNEDNNPYCKINENRDLLLLNKSSKVDKTGPFNDRENPWRRILLTTFLVMGSLGFVVICIATTRKYISSKRPKKSVHGKIRRLSSKGKRDVYSNECNPVDFQKAFTNEHQDDADISYYNGNNYDDVGSQK</sequence>
<dbReference type="OrthoDB" id="3563678at2759"/>
<evidence type="ECO:0000256" key="1">
    <source>
        <dbReference type="ARBA" id="ARBA00023157"/>
    </source>
</evidence>
<dbReference type="Gene3D" id="2.10.70.10">
    <property type="entry name" value="Complement Module, domain 1"/>
    <property type="match status" value="1"/>
</dbReference>
<evidence type="ECO:0000313" key="7">
    <source>
        <dbReference type="EMBL" id="KAJ8033121.1"/>
    </source>
</evidence>
<feature type="signal peptide" evidence="4">
    <location>
        <begin position="1"/>
        <end position="17"/>
    </location>
</feature>
<comment type="caution">
    <text evidence="2">Lacks conserved residue(s) required for the propagation of feature annotation.</text>
</comment>